<accession>A0A8D8BX55</accession>
<reference evidence="2" key="1">
    <citation type="submission" date="2021-05" db="EMBL/GenBank/DDBJ databases">
        <authorList>
            <person name="Alioto T."/>
            <person name="Alioto T."/>
            <person name="Gomez Garrido J."/>
        </authorList>
    </citation>
    <scope>NUCLEOTIDE SEQUENCE</scope>
</reference>
<evidence type="ECO:0000256" key="1">
    <source>
        <dbReference type="SAM" id="MobiDB-lite"/>
    </source>
</evidence>
<dbReference type="EMBL" id="HBUE01263542">
    <property type="protein sequence ID" value="CAG6560340.1"/>
    <property type="molecule type" value="Transcribed_RNA"/>
</dbReference>
<proteinExistence type="predicted"/>
<organism evidence="2">
    <name type="scientific">Culex pipiens</name>
    <name type="common">House mosquito</name>
    <dbReference type="NCBI Taxonomy" id="7175"/>
    <lineage>
        <taxon>Eukaryota</taxon>
        <taxon>Metazoa</taxon>
        <taxon>Ecdysozoa</taxon>
        <taxon>Arthropoda</taxon>
        <taxon>Hexapoda</taxon>
        <taxon>Insecta</taxon>
        <taxon>Pterygota</taxon>
        <taxon>Neoptera</taxon>
        <taxon>Endopterygota</taxon>
        <taxon>Diptera</taxon>
        <taxon>Nematocera</taxon>
        <taxon>Culicoidea</taxon>
        <taxon>Culicidae</taxon>
        <taxon>Culicinae</taxon>
        <taxon>Culicini</taxon>
        <taxon>Culex</taxon>
        <taxon>Culex</taxon>
    </lineage>
</organism>
<feature type="compositionally biased region" description="Polar residues" evidence="1">
    <location>
        <begin position="112"/>
        <end position="133"/>
    </location>
</feature>
<dbReference type="EMBL" id="HBUE01089873">
    <property type="protein sequence ID" value="CAG6480995.1"/>
    <property type="molecule type" value="Transcribed_RNA"/>
</dbReference>
<dbReference type="EMBL" id="HBUE01089872">
    <property type="protein sequence ID" value="CAG6480993.1"/>
    <property type="molecule type" value="Transcribed_RNA"/>
</dbReference>
<name>A0A8D8BX55_CULPI</name>
<dbReference type="AlphaFoldDB" id="A0A8D8BX55"/>
<feature type="region of interest" description="Disordered" evidence="1">
    <location>
        <begin position="103"/>
        <end position="133"/>
    </location>
</feature>
<dbReference type="EMBL" id="HBUE01158410">
    <property type="protein sequence ID" value="CAG6508982.1"/>
    <property type="molecule type" value="Transcribed_RNA"/>
</dbReference>
<protein>
    <submittedName>
        <fullName evidence="2">(northern house mosquito) hypothetical protein</fullName>
    </submittedName>
</protein>
<evidence type="ECO:0000313" key="2">
    <source>
        <dbReference type="EMBL" id="CAG6480997.1"/>
    </source>
</evidence>
<sequence>MAASPSGRANRRRKFTPRTRISHCRCPVENHTWNRPPQPPSRQHRTVANLVNGMERRSSLSQRISTSQIQTWCRIRSCVKQRDSLNQASNIIARVDKRRQATAAATRKSEVSSDAASLRNTGSARQATITPQF</sequence>
<dbReference type="EMBL" id="HBUE01089874">
    <property type="protein sequence ID" value="CAG6480997.1"/>
    <property type="molecule type" value="Transcribed_RNA"/>
</dbReference>